<dbReference type="AlphaFoldDB" id="A0AAV7JHA9"/>
<comment type="caution">
    <text evidence="1">The sequence shown here is derived from an EMBL/GenBank/DDBJ whole genome shotgun (WGS) entry which is preliminary data.</text>
</comment>
<dbReference type="Proteomes" id="UP001165289">
    <property type="component" value="Unassembled WGS sequence"/>
</dbReference>
<organism evidence="1 2">
    <name type="scientific">Oopsacas minuta</name>
    <dbReference type="NCBI Taxonomy" id="111878"/>
    <lineage>
        <taxon>Eukaryota</taxon>
        <taxon>Metazoa</taxon>
        <taxon>Porifera</taxon>
        <taxon>Hexactinellida</taxon>
        <taxon>Hexasterophora</taxon>
        <taxon>Lyssacinosida</taxon>
        <taxon>Leucopsacidae</taxon>
        <taxon>Oopsacas</taxon>
    </lineage>
</organism>
<gene>
    <name evidence="1" type="ORF">LOD99_12062</name>
</gene>
<accession>A0AAV7JHA9</accession>
<dbReference type="PANTHER" id="PTHR46060:SF1">
    <property type="entry name" value="MARINER MOS1 TRANSPOSASE-LIKE PROTEIN"/>
    <property type="match status" value="1"/>
</dbReference>
<proteinExistence type="predicted"/>
<sequence length="180" mass="21412">MSATDESRYFGNDKHRLLSPKALSRINPFHLEFSSIHHEGIHTFSKEYEWFMQNEFCIGLQCDVLRIHDTYMYSLVSTVSRMTVRSRLQRRKTTNNLVPVEKGEDWLREMQDIFGDECPMKATIYRWIRRFDNGDEDLNDNPRPGCSTSSKTRSNIERIQTILYEDRRITLRELEERVGI</sequence>
<evidence type="ECO:0000313" key="1">
    <source>
        <dbReference type="EMBL" id="KAI6648253.1"/>
    </source>
</evidence>
<dbReference type="PANTHER" id="PTHR46060">
    <property type="entry name" value="MARINER MOS1 TRANSPOSASE-LIKE PROTEIN"/>
    <property type="match status" value="1"/>
</dbReference>
<name>A0AAV7JHA9_9METZ</name>
<dbReference type="InterPro" id="IPR052709">
    <property type="entry name" value="Transposase-MT_Hybrid"/>
</dbReference>
<protein>
    <recommendedName>
        <fullName evidence="3">Mos1 transposase HTH domain-containing protein</fullName>
    </recommendedName>
</protein>
<reference evidence="1 2" key="1">
    <citation type="journal article" date="2023" name="BMC Biol.">
        <title>The compact genome of the sponge Oopsacas minuta (Hexactinellida) is lacking key metazoan core genes.</title>
        <authorList>
            <person name="Santini S."/>
            <person name="Schenkelaars Q."/>
            <person name="Jourda C."/>
            <person name="Duchesne M."/>
            <person name="Belahbib H."/>
            <person name="Rocher C."/>
            <person name="Selva M."/>
            <person name="Riesgo A."/>
            <person name="Vervoort M."/>
            <person name="Leys S.P."/>
            <person name="Kodjabachian L."/>
            <person name="Le Bivic A."/>
            <person name="Borchiellini C."/>
            <person name="Claverie J.M."/>
            <person name="Renard E."/>
        </authorList>
    </citation>
    <scope>NUCLEOTIDE SEQUENCE [LARGE SCALE GENOMIC DNA]</scope>
    <source>
        <strain evidence="1">SPO-2</strain>
    </source>
</reference>
<dbReference type="EMBL" id="JAKMXF010000332">
    <property type="protein sequence ID" value="KAI6648253.1"/>
    <property type="molecule type" value="Genomic_DNA"/>
</dbReference>
<keyword evidence="2" id="KW-1185">Reference proteome</keyword>
<evidence type="ECO:0008006" key="3">
    <source>
        <dbReference type="Google" id="ProtNLM"/>
    </source>
</evidence>
<evidence type="ECO:0000313" key="2">
    <source>
        <dbReference type="Proteomes" id="UP001165289"/>
    </source>
</evidence>